<dbReference type="RefSeq" id="WP_039771435.1">
    <property type="nucleotide sequence ID" value="NZ_CP010086.2"/>
</dbReference>
<reference evidence="1" key="2">
    <citation type="submission" date="2016-02" db="EMBL/GenBank/DDBJ databases">
        <title>Genome sequence of Clostridium beijerinckii strain 59B.</title>
        <authorList>
            <person name="Little G.T."/>
            <person name="Minton N.P."/>
        </authorList>
    </citation>
    <scope>NUCLEOTIDE SEQUENCE</scope>
    <source>
        <strain evidence="1">NCIMB 14988</strain>
    </source>
</reference>
<name>A0A0B5QA27_CLOBE</name>
<dbReference type="OrthoDB" id="1756662at2"/>
<dbReference type="STRING" id="1520.LF65_02507"/>
<reference evidence="2" key="3">
    <citation type="submission" date="2020-04" db="EMBL/GenBank/DDBJ databases">
        <authorList>
            <person name="Brown S."/>
        </authorList>
    </citation>
    <scope>NUCLEOTIDE SEQUENCE</scope>
    <source>
        <strain evidence="2">DJ015</strain>
    </source>
</reference>
<reference evidence="2" key="4">
    <citation type="journal article" date="2022" name="Nat. Biotechnol.">
        <title>Carbon-negative production of acetone and isopropanol by gas fermentation at industrial pilot scale.</title>
        <authorList>
            <person name="Liew F.E."/>
            <person name="Nogle R."/>
            <person name="Abdalla T."/>
            <person name="Rasor B.J."/>
            <person name="Canter C."/>
            <person name="Jensen R.O."/>
            <person name="Wang L."/>
            <person name="Strutz J."/>
            <person name="Chirania P."/>
            <person name="De Tissera S."/>
            <person name="Mueller A.P."/>
            <person name="Ruan Z."/>
            <person name="Gao A."/>
            <person name="Tran L."/>
            <person name="Engle N.L."/>
            <person name="Bromley J.C."/>
            <person name="Daniell J."/>
            <person name="Conrado R."/>
            <person name="Tschaplinski T.J."/>
            <person name="Giannone R.J."/>
            <person name="Hettich R.L."/>
            <person name="Karim A.S."/>
            <person name="Simpson S.D."/>
            <person name="Brown S.D."/>
            <person name="Leang C."/>
            <person name="Jewett M.C."/>
            <person name="Kopke M."/>
        </authorList>
    </citation>
    <scope>NUCLEOTIDE SEQUENCE</scope>
    <source>
        <strain evidence="2">DJ015</strain>
    </source>
</reference>
<dbReference type="Proteomes" id="UP001194098">
    <property type="component" value="Unassembled WGS sequence"/>
</dbReference>
<sequence>MSNSIEILKIYNESFRANVYSNKPFRMIGLIDVSIEYIYGIEKVTLAFFRSSGTNSGKIKGLWYPIVGIKTITGEFTEFSEYLNFVLTNTTRMGIADEGWLAKSLFFASEYTDESEIRGFSSGIHYESLLKIGETLRDLYEENKFQAMRILNAEKLNNILTSKEIYKDNKHTQRENFEKFIQDIFNEVNMIDSEN</sequence>
<accession>A0A0B5QA27</accession>
<evidence type="ECO:0000313" key="1">
    <source>
        <dbReference type="EMBL" id="AJG99089.1"/>
    </source>
</evidence>
<reference evidence="3" key="1">
    <citation type="submission" date="2014-12" db="EMBL/GenBank/DDBJ databases">
        <title>Genome sequence of Clostridium beijerinckii strain 59B.</title>
        <authorList>
            <person name="Little G.T."/>
            <person name="Minton N.P."/>
        </authorList>
    </citation>
    <scope>NUCLEOTIDE SEQUENCE [LARGE SCALE GENOMIC DNA]</scope>
    <source>
        <strain evidence="3">59B</strain>
    </source>
</reference>
<dbReference type="KEGG" id="cbei:LF65_02507"/>
<dbReference type="Proteomes" id="UP000031866">
    <property type="component" value="Chromosome"/>
</dbReference>
<evidence type="ECO:0000313" key="3">
    <source>
        <dbReference type="Proteomes" id="UP000031866"/>
    </source>
</evidence>
<gene>
    <name evidence="2" type="ORF">HGI39_06935</name>
    <name evidence="1" type="ORF">LF65_02507</name>
</gene>
<dbReference type="AlphaFoldDB" id="A0A0B5QA27"/>
<dbReference type="EMBL" id="CP010086">
    <property type="protein sequence ID" value="AJG99089.1"/>
    <property type="molecule type" value="Genomic_DNA"/>
</dbReference>
<protein>
    <submittedName>
        <fullName evidence="1">Uncharacterized protein</fullName>
    </submittedName>
</protein>
<organism evidence="1 3">
    <name type="scientific">Clostridium beijerinckii</name>
    <name type="common">Clostridium MP</name>
    <dbReference type="NCBI Taxonomy" id="1520"/>
    <lineage>
        <taxon>Bacteria</taxon>
        <taxon>Bacillati</taxon>
        <taxon>Bacillota</taxon>
        <taxon>Clostridia</taxon>
        <taxon>Eubacteriales</taxon>
        <taxon>Clostridiaceae</taxon>
        <taxon>Clostridium</taxon>
    </lineage>
</organism>
<dbReference type="EMBL" id="JABAGV010000013">
    <property type="protein sequence ID" value="MBC2474439.1"/>
    <property type="molecule type" value="Genomic_DNA"/>
</dbReference>
<evidence type="ECO:0000313" key="2">
    <source>
        <dbReference type="EMBL" id="MBC2474439.1"/>
    </source>
</evidence>
<proteinExistence type="predicted"/>